<dbReference type="RefSeq" id="XP_075096253.1">
    <property type="nucleotide sequence ID" value="XM_075240152.1"/>
</dbReference>
<gene>
    <name evidence="2" type="primary">LOC142174367</name>
</gene>
<reference evidence="2" key="2">
    <citation type="submission" date="2025-08" db="UniProtKB">
        <authorList>
            <consortium name="RefSeq"/>
        </authorList>
    </citation>
    <scope>IDENTIFICATION</scope>
    <source>
        <tissue evidence="2">Leaf</tissue>
    </source>
</reference>
<evidence type="ECO:0000313" key="2">
    <source>
        <dbReference type="RefSeq" id="XP_075096253.1"/>
    </source>
</evidence>
<accession>A0AC58TGA0</accession>
<dbReference type="Proteomes" id="UP000790787">
    <property type="component" value="Chromosome 20"/>
</dbReference>
<keyword evidence="1" id="KW-1185">Reference proteome</keyword>
<proteinExistence type="predicted"/>
<organism evidence="1 2">
    <name type="scientific">Nicotiana tabacum</name>
    <name type="common">Common tobacco</name>
    <dbReference type="NCBI Taxonomy" id="4097"/>
    <lineage>
        <taxon>Eukaryota</taxon>
        <taxon>Viridiplantae</taxon>
        <taxon>Streptophyta</taxon>
        <taxon>Embryophyta</taxon>
        <taxon>Tracheophyta</taxon>
        <taxon>Spermatophyta</taxon>
        <taxon>Magnoliopsida</taxon>
        <taxon>eudicotyledons</taxon>
        <taxon>Gunneridae</taxon>
        <taxon>Pentapetalae</taxon>
        <taxon>asterids</taxon>
        <taxon>lamiids</taxon>
        <taxon>Solanales</taxon>
        <taxon>Solanaceae</taxon>
        <taxon>Nicotianoideae</taxon>
        <taxon>Nicotianeae</taxon>
        <taxon>Nicotiana</taxon>
    </lineage>
</organism>
<reference evidence="1" key="1">
    <citation type="journal article" date="2014" name="Nat. Commun.">
        <title>The tobacco genome sequence and its comparison with those of tomato and potato.</title>
        <authorList>
            <person name="Sierro N."/>
            <person name="Battey J.N."/>
            <person name="Ouadi S."/>
            <person name="Bakaher N."/>
            <person name="Bovet L."/>
            <person name="Willig A."/>
            <person name="Goepfert S."/>
            <person name="Peitsch M.C."/>
            <person name="Ivanov N.V."/>
        </authorList>
    </citation>
    <scope>NUCLEOTIDE SEQUENCE [LARGE SCALE GENOMIC DNA]</scope>
</reference>
<sequence>MQVWILERRQCVRYKKNIRRRNPCSKGGFKPKLVDRIKPKLSIIPVLWNNPAFGEFKLNVDGCSKGNPGNAGGGGILRDHLGHMVMAFTVYLGCCSNNSAEVQASKTGMRLCLDHGFNKLTIESDSLLVLQMTKGEISTAWQIREEVKEIQAMNTDGQLQFTHTFREGNIPADLLANLAERDRKKISSSLGL</sequence>
<name>A0AC58TGA0_TOBAC</name>
<evidence type="ECO:0000313" key="1">
    <source>
        <dbReference type="Proteomes" id="UP000790787"/>
    </source>
</evidence>
<protein>
    <submittedName>
        <fullName evidence="2">Uncharacterized protein LOC142174367</fullName>
    </submittedName>
</protein>